<evidence type="ECO:0000313" key="2">
    <source>
        <dbReference type="EMBL" id="PTL88276.1"/>
    </source>
</evidence>
<dbReference type="KEGG" id="nbv:T478_1066"/>
<dbReference type="RefSeq" id="WP_048105710.1">
    <property type="nucleotide sequence ID" value="NZ_CP007026.1"/>
</dbReference>
<dbReference type="Proteomes" id="UP000241022">
    <property type="component" value="Unassembled WGS sequence"/>
</dbReference>
<reference evidence="4" key="2">
    <citation type="submission" date="2016-05" db="EMBL/GenBank/DDBJ databases">
        <authorList>
            <person name="Dupont C."/>
            <person name="Santoro A."/>
        </authorList>
    </citation>
    <scope>NUCLEOTIDE SEQUENCE [LARGE SCALE GENOMIC DNA]</scope>
    <source>
        <strain evidence="4">U25</strain>
    </source>
</reference>
<dbReference type="EMBL" id="LXWN01000001">
    <property type="protein sequence ID" value="PTL88276.1"/>
    <property type="molecule type" value="Genomic_DNA"/>
</dbReference>
<accession>A0A0A7V057</accession>
<reference evidence="2" key="3">
    <citation type="submission" date="2016-05" db="EMBL/GenBank/DDBJ databases">
        <authorList>
            <person name="Lavstsen T."/>
            <person name="Jespersen J.S."/>
        </authorList>
    </citation>
    <scope>NUCLEOTIDE SEQUENCE [LARGE SCALE GENOMIC DNA]</scope>
    <source>
        <strain evidence="2">U25</strain>
    </source>
</reference>
<keyword evidence="4" id="KW-1185">Reference proteome</keyword>
<name>A0A0A7V057_9ARCH</name>
<dbReference type="GeneID" id="24816949"/>
<evidence type="ECO:0000313" key="4">
    <source>
        <dbReference type="Proteomes" id="UP000241022"/>
    </source>
</evidence>
<dbReference type="STRING" id="1410606.T478_1066"/>
<proteinExistence type="predicted"/>
<reference evidence="1 3" key="1">
    <citation type="journal article" date="2015" name="Proc. Natl. Acad. Sci. U.S.A.">
        <title>Genomic and proteomic characterization of "Candidatus Nitrosopelagicus brevis": An ammonia-oxidizing archaeon from the open ocean.</title>
        <authorList>
            <person name="Santoro A.E."/>
            <person name="Dupont C.L."/>
            <person name="Richter R.A."/>
            <person name="Craig M.T."/>
            <person name="Carini P."/>
            <person name="McIlvin M.R."/>
            <person name="Yang Y."/>
            <person name="Orsi W.D."/>
            <person name="Moran D.M."/>
            <person name="Saito M.A."/>
        </authorList>
    </citation>
    <scope>NUCLEOTIDE SEQUENCE [LARGE SCALE GENOMIC DNA]</scope>
    <source>
        <strain evidence="1">CN25</strain>
        <strain evidence="3">V2</strain>
    </source>
</reference>
<dbReference type="EMBL" id="CP007026">
    <property type="protein sequence ID" value="AJA92258.1"/>
    <property type="molecule type" value="Genomic_DNA"/>
</dbReference>
<sequence length="64" mass="7509">MAGYTSDVAKSHKKFTNALNRAKTRQACLNAYWKHKKEHENLLKKHLKEELTAVNKKKAKIPYR</sequence>
<dbReference type="HOGENOM" id="CLU_204312_0_0_2"/>
<gene>
    <name evidence="2" type="ORF">A7X95_03170</name>
    <name evidence="1" type="ORF">T478_1066</name>
</gene>
<dbReference type="Proteomes" id="UP000030944">
    <property type="component" value="Chromosome"/>
</dbReference>
<evidence type="ECO:0000313" key="1">
    <source>
        <dbReference type="EMBL" id="AJA92258.1"/>
    </source>
</evidence>
<dbReference type="AlphaFoldDB" id="A0A0A7V057"/>
<protein>
    <submittedName>
        <fullName evidence="1">Uncharacterized protein</fullName>
    </submittedName>
</protein>
<reference evidence="2 4" key="4">
    <citation type="submission" date="2018-04" db="EMBL/GenBank/DDBJ databases">
        <title>Transcriptomics of ammonia oxidizing archaea.</title>
        <authorList>
            <person name="Carini P."/>
        </authorList>
    </citation>
    <scope>NUCLEOTIDE SEQUENCE [LARGE SCALE GENOMIC DNA]</scope>
    <source>
        <strain evidence="2 4">U25</strain>
    </source>
</reference>
<evidence type="ECO:0000313" key="3">
    <source>
        <dbReference type="Proteomes" id="UP000030944"/>
    </source>
</evidence>
<dbReference type="OrthoDB" id="2524at2157"/>
<organism evidence="1 3">
    <name type="scientific">Candidatus Nitrosopelagicus brevis</name>
    <dbReference type="NCBI Taxonomy" id="1410606"/>
    <lineage>
        <taxon>Archaea</taxon>
        <taxon>Nitrososphaerota</taxon>
    </lineage>
</organism>